<keyword evidence="2" id="KW-0472">Membrane</keyword>
<sequence length="87" mass="9977">MEKNRKNLIVLGVIVSAIVFLLLGRRSLADIFYFLAGIVGISALIRVSAQKRDHDEMKQRMNERIEEIEFRIDKLEKAKEKGNESSS</sequence>
<feature type="transmembrane region" description="Helical" evidence="2">
    <location>
        <begin position="7"/>
        <end position="25"/>
    </location>
</feature>
<keyword evidence="1" id="KW-0175">Coiled coil</keyword>
<feature type="transmembrane region" description="Helical" evidence="2">
    <location>
        <begin position="31"/>
        <end position="49"/>
    </location>
</feature>
<evidence type="ECO:0000313" key="4">
    <source>
        <dbReference type="Proteomes" id="UP000176723"/>
    </source>
</evidence>
<accession>A0A1G1W185</accession>
<keyword evidence="2" id="KW-1133">Transmembrane helix</keyword>
<dbReference type="Proteomes" id="UP000176723">
    <property type="component" value="Unassembled WGS sequence"/>
</dbReference>
<organism evidence="3 4">
    <name type="scientific">Candidatus Chisholmbacteria bacterium RIFCSPLOWO2_01_FULL_49_14</name>
    <dbReference type="NCBI Taxonomy" id="1797593"/>
    <lineage>
        <taxon>Bacteria</taxon>
        <taxon>Candidatus Chisholmiibacteriota</taxon>
    </lineage>
</organism>
<dbReference type="EMBL" id="MHCL01000011">
    <property type="protein sequence ID" value="OGY21438.1"/>
    <property type="molecule type" value="Genomic_DNA"/>
</dbReference>
<gene>
    <name evidence="3" type="ORF">A3A65_00260</name>
</gene>
<comment type="caution">
    <text evidence="3">The sequence shown here is derived from an EMBL/GenBank/DDBJ whole genome shotgun (WGS) entry which is preliminary data.</text>
</comment>
<name>A0A1G1W185_9BACT</name>
<dbReference type="AlphaFoldDB" id="A0A1G1W185"/>
<dbReference type="STRING" id="1797593.A3A65_00260"/>
<proteinExistence type="predicted"/>
<reference evidence="3 4" key="1">
    <citation type="journal article" date="2016" name="Nat. Commun.">
        <title>Thousands of microbial genomes shed light on interconnected biogeochemical processes in an aquifer system.</title>
        <authorList>
            <person name="Anantharaman K."/>
            <person name="Brown C.T."/>
            <person name="Hug L.A."/>
            <person name="Sharon I."/>
            <person name="Castelle C.J."/>
            <person name="Probst A.J."/>
            <person name="Thomas B.C."/>
            <person name="Singh A."/>
            <person name="Wilkins M.J."/>
            <person name="Karaoz U."/>
            <person name="Brodie E.L."/>
            <person name="Williams K.H."/>
            <person name="Hubbard S.S."/>
            <person name="Banfield J.F."/>
        </authorList>
    </citation>
    <scope>NUCLEOTIDE SEQUENCE [LARGE SCALE GENOMIC DNA]</scope>
</reference>
<evidence type="ECO:0000313" key="3">
    <source>
        <dbReference type="EMBL" id="OGY21438.1"/>
    </source>
</evidence>
<keyword evidence="2" id="KW-0812">Transmembrane</keyword>
<feature type="coiled-coil region" evidence="1">
    <location>
        <begin position="58"/>
        <end position="85"/>
    </location>
</feature>
<protein>
    <submittedName>
        <fullName evidence="3">Uncharacterized protein</fullName>
    </submittedName>
</protein>
<evidence type="ECO:0000256" key="2">
    <source>
        <dbReference type="SAM" id="Phobius"/>
    </source>
</evidence>
<evidence type="ECO:0000256" key="1">
    <source>
        <dbReference type="SAM" id="Coils"/>
    </source>
</evidence>